<dbReference type="InterPro" id="IPR029056">
    <property type="entry name" value="Ribokinase-like"/>
</dbReference>
<protein>
    <submittedName>
        <fullName evidence="4">Carbohydrate kinase family protein</fullName>
    </submittedName>
</protein>
<keyword evidence="1" id="KW-0808">Transferase</keyword>
<organism evidence="4 5">
    <name type="scientific">Carboxylicivirga mesophila</name>
    <dbReference type="NCBI Taxonomy" id="1166478"/>
    <lineage>
        <taxon>Bacteria</taxon>
        <taxon>Pseudomonadati</taxon>
        <taxon>Bacteroidota</taxon>
        <taxon>Bacteroidia</taxon>
        <taxon>Marinilabiliales</taxon>
        <taxon>Marinilabiliaceae</taxon>
        <taxon>Carboxylicivirga</taxon>
    </lineage>
</organism>
<accession>A0ABS5K6Z9</accession>
<evidence type="ECO:0000259" key="3">
    <source>
        <dbReference type="Pfam" id="PF00294"/>
    </source>
</evidence>
<dbReference type="RefSeq" id="WP_212226412.1">
    <property type="nucleotide sequence ID" value="NZ_JAGUCN010000004.1"/>
</dbReference>
<evidence type="ECO:0000313" key="4">
    <source>
        <dbReference type="EMBL" id="MBS2210779.1"/>
    </source>
</evidence>
<evidence type="ECO:0000256" key="1">
    <source>
        <dbReference type="ARBA" id="ARBA00022679"/>
    </source>
</evidence>
<proteinExistence type="predicted"/>
<dbReference type="Proteomes" id="UP000721861">
    <property type="component" value="Unassembled WGS sequence"/>
</dbReference>
<dbReference type="PANTHER" id="PTHR10584">
    <property type="entry name" value="SUGAR KINASE"/>
    <property type="match status" value="1"/>
</dbReference>
<keyword evidence="5" id="KW-1185">Reference proteome</keyword>
<name>A0ABS5K6Z9_9BACT</name>
<dbReference type="InterPro" id="IPR011611">
    <property type="entry name" value="PfkB_dom"/>
</dbReference>
<evidence type="ECO:0000256" key="2">
    <source>
        <dbReference type="ARBA" id="ARBA00022777"/>
    </source>
</evidence>
<keyword evidence="2 4" id="KW-0418">Kinase</keyword>
<dbReference type="SUPFAM" id="SSF53613">
    <property type="entry name" value="Ribokinase-like"/>
    <property type="match status" value="1"/>
</dbReference>
<dbReference type="EMBL" id="JAGUCN010000004">
    <property type="protein sequence ID" value="MBS2210779.1"/>
    <property type="molecule type" value="Genomic_DNA"/>
</dbReference>
<reference evidence="4 5" key="1">
    <citation type="journal article" date="2014" name="Int. J. Syst. Evol. Microbiol.">
        <title>Carboxylicivirga gen. nov. in the family Marinilabiliaceae with two novel species, Carboxylicivirga mesophila sp. nov. and Carboxylicivirga taeanensis sp. nov., and reclassification of Cytophaga fermentans as Saccharicrinis fermentans gen. nov., comb. nov.</title>
        <authorList>
            <person name="Yang S.H."/>
            <person name="Seo H.S."/>
            <person name="Woo J.H."/>
            <person name="Oh H.M."/>
            <person name="Jang H."/>
            <person name="Lee J.H."/>
            <person name="Kim S.J."/>
            <person name="Kwon K.K."/>
        </authorList>
    </citation>
    <scope>NUCLEOTIDE SEQUENCE [LARGE SCALE GENOMIC DNA]</scope>
    <source>
        <strain evidence="4 5">JCM 18290</strain>
    </source>
</reference>
<sequence length="311" mass="34313">MKKYDIIVTGDCNIDIIFNNFNKIPHFGEEVIAHDFDIVLGSSAGITAAHLAALGVNVAYIGAIGADSFGQQFKELLGSYGVCTNYMIEKKAYKTGCTVVMSKDEDRANLTHAGAMAQLTPQDIPVDLLASTPYFHMSNPYVLPHFRNVLPQFFKAIKEHQVHTSLDPQWDVEEKWNTNLRQLLPYVDVFLPNEKELQLLLKGNKLEVEELLQDYQTKIINTCGSDGVQLISLKTRRSYSSYQNTKPVDCIGAGDAFTAGFLAGTIDGKNTDEAIDMGCKSGALSTTVAGGGVPYSSREEFEPLFNQFINH</sequence>
<gene>
    <name evidence="4" type="ORF">KEM09_05180</name>
</gene>
<dbReference type="PANTHER" id="PTHR10584:SF166">
    <property type="entry name" value="RIBOKINASE"/>
    <property type="match status" value="1"/>
</dbReference>
<evidence type="ECO:0000313" key="5">
    <source>
        <dbReference type="Proteomes" id="UP000721861"/>
    </source>
</evidence>
<dbReference type="GO" id="GO:0016301">
    <property type="term" value="F:kinase activity"/>
    <property type="evidence" value="ECO:0007669"/>
    <property type="project" value="UniProtKB-KW"/>
</dbReference>
<feature type="domain" description="Carbohydrate kinase PfkB" evidence="3">
    <location>
        <begin position="5"/>
        <end position="294"/>
    </location>
</feature>
<comment type="caution">
    <text evidence="4">The sequence shown here is derived from an EMBL/GenBank/DDBJ whole genome shotgun (WGS) entry which is preliminary data.</text>
</comment>
<dbReference type="Gene3D" id="3.40.1190.20">
    <property type="match status" value="1"/>
</dbReference>
<dbReference type="Pfam" id="PF00294">
    <property type="entry name" value="PfkB"/>
    <property type="match status" value="1"/>
</dbReference>